<dbReference type="AlphaFoldDB" id="A0A1H7BHN5"/>
<dbReference type="PANTHER" id="PTHR33495:SF9">
    <property type="entry name" value="ANTI-SIGMA-B FACTOR ANTAGONIST"/>
    <property type="match status" value="1"/>
</dbReference>
<dbReference type="Pfam" id="PF01740">
    <property type="entry name" value="STAS"/>
    <property type="match status" value="1"/>
</dbReference>
<dbReference type="SUPFAM" id="SSF52091">
    <property type="entry name" value="SpoIIaa-like"/>
    <property type="match status" value="1"/>
</dbReference>
<dbReference type="PANTHER" id="PTHR33495">
    <property type="entry name" value="ANTI-SIGMA FACTOR ANTAGONIST TM_1081-RELATED-RELATED"/>
    <property type="match status" value="1"/>
</dbReference>
<dbReference type="EMBL" id="FNZF01000006">
    <property type="protein sequence ID" value="SEJ77253.1"/>
    <property type="molecule type" value="Genomic_DNA"/>
</dbReference>
<evidence type="ECO:0000313" key="7">
    <source>
        <dbReference type="Proteomes" id="UP000199200"/>
    </source>
</evidence>
<dbReference type="InterPro" id="IPR036513">
    <property type="entry name" value="STAS_dom_sf"/>
</dbReference>
<organism evidence="6 7">
    <name type="scientific">Bhargavaea ginsengi</name>
    <dbReference type="NCBI Taxonomy" id="426757"/>
    <lineage>
        <taxon>Bacteria</taxon>
        <taxon>Bacillati</taxon>
        <taxon>Bacillota</taxon>
        <taxon>Bacilli</taxon>
        <taxon>Bacillales</taxon>
        <taxon>Caryophanaceae</taxon>
        <taxon>Bhargavaea</taxon>
    </lineage>
</organism>
<gene>
    <name evidence="6" type="ORF">SAMN04488127_2784</name>
</gene>
<dbReference type="Gene3D" id="3.30.750.24">
    <property type="entry name" value="STAS domain"/>
    <property type="match status" value="1"/>
</dbReference>
<dbReference type="PROSITE" id="PS50801">
    <property type="entry name" value="STAS"/>
    <property type="match status" value="1"/>
</dbReference>
<comment type="function">
    <text evidence="3">Positive regulator of sigma-B activity. Non-phosphorylated RsbV binds to RsbW, preventing its association with sigma-B. When phosphorylated, releases RsbW, which is then free to complex with and inactivate sigma-B.</text>
</comment>
<evidence type="ECO:0000259" key="5">
    <source>
        <dbReference type="PROSITE" id="PS50801"/>
    </source>
</evidence>
<dbReference type="InterPro" id="IPR002645">
    <property type="entry name" value="STAS_dom"/>
</dbReference>
<name>A0A1H7BHN5_9BACL</name>
<dbReference type="Proteomes" id="UP000199200">
    <property type="component" value="Unassembled WGS sequence"/>
</dbReference>
<evidence type="ECO:0000256" key="1">
    <source>
        <dbReference type="ARBA" id="ARBA00009013"/>
    </source>
</evidence>
<dbReference type="STRING" id="426757.SAMN04488127_2784"/>
<evidence type="ECO:0000313" key="6">
    <source>
        <dbReference type="EMBL" id="SEJ77253.1"/>
    </source>
</evidence>
<keyword evidence="2" id="KW-0597">Phosphoprotein</keyword>
<feature type="domain" description="STAS" evidence="5">
    <location>
        <begin position="3"/>
        <end position="116"/>
    </location>
</feature>
<sequence>MNLQVDLNREDSVQHFKVIGEIDAFTAPALREKLAEHPVEKGMKAEIDLSDVEYMDSTGLGVFVGYFKQVKETGGQVKITGLSPRLKRLFDITGLNEVMDIEEHKDDKGGLNDATV</sequence>
<dbReference type="InterPro" id="IPR003658">
    <property type="entry name" value="Anti-sigma_ant"/>
</dbReference>
<dbReference type="NCBIfam" id="TIGR00377">
    <property type="entry name" value="ant_ant_sig"/>
    <property type="match status" value="1"/>
</dbReference>
<dbReference type="GO" id="GO:0043856">
    <property type="term" value="F:anti-sigma factor antagonist activity"/>
    <property type="evidence" value="ECO:0007669"/>
    <property type="project" value="InterPro"/>
</dbReference>
<dbReference type="RefSeq" id="WP_092055457.1">
    <property type="nucleotide sequence ID" value="NZ_FNZF01000006.1"/>
</dbReference>
<accession>A0A1H7BHN5</accession>
<dbReference type="OrthoDB" id="9793697at2"/>
<proteinExistence type="inferred from homology"/>
<dbReference type="CDD" id="cd07043">
    <property type="entry name" value="STAS_anti-anti-sigma_factors"/>
    <property type="match status" value="1"/>
</dbReference>
<evidence type="ECO:0000256" key="3">
    <source>
        <dbReference type="ARBA" id="ARBA00024670"/>
    </source>
</evidence>
<evidence type="ECO:0000256" key="2">
    <source>
        <dbReference type="ARBA" id="ARBA00022553"/>
    </source>
</evidence>
<comment type="similarity">
    <text evidence="1 4">Belongs to the anti-sigma-factor antagonist family.</text>
</comment>
<reference evidence="7" key="1">
    <citation type="submission" date="2016-10" db="EMBL/GenBank/DDBJ databases">
        <authorList>
            <person name="Varghese N."/>
            <person name="Submissions S."/>
        </authorList>
    </citation>
    <scope>NUCLEOTIDE SEQUENCE [LARGE SCALE GENOMIC DNA]</scope>
    <source>
        <strain evidence="7">CGMCC 1.6763</strain>
    </source>
</reference>
<keyword evidence="7" id="KW-1185">Reference proteome</keyword>
<evidence type="ECO:0000256" key="4">
    <source>
        <dbReference type="RuleBase" id="RU003749"/>
    </source>
</evidence>
<protein>
    <recommendedName>
        <fullName evidence="4">Anti-sigma factor antagonist</fullName>
    </recommendedName>
</protein>